<keyword evidence="2" id="KW-1133">Transmembrane helix</keyword>
<feature type="region of interest" description="Disordered" evidence="1">
    <location>
        <begin position="57"/>
        <end position="85"/>
    </location>
</feature>
<name>A0A543AV06_9ACTN</name>
<evidence type="ECO:0000256" key="1">
    <source>
        <dbReference type="SAM" id="MobiDB-lite"/>
    </source>
</evidence>
<comment type="caution">
    <text evidence="3">The sequence shown here is derived from an EMBL/GenBank/DDBJ whole genome shotgun (WGS) entry which is preliminary data.</text>
</comment>
<feature type="region of interest" description="Disordered" evidence="1">
    <location>
        <begin position="1"/>
        <end position="22"/>
    </location>
</feature>
<keyword evidence="2" id="KW-0812">Transmembrane</keyword>
<proteinExistence type="predicted"/>
<dbReference type="RefSeq" id="WP_142037790.1">
    <property type="nucleotide sequence ID" value="NZ_JBHTGS010000001.1"/>
</dbReference>
<dbReference type="OrthoDB" id="9835441at2"/>
<feature type="transmembrane region" description="Helical" evidence="2">
    <location>
        <begin position="33"/>
        <end position="53"/>
    </location>
</feature>
<reference evidence="3 4" key="1">
    <citation type="submission" date="2019-06" db="EMBL/GenBank/DDBJ databases">
        <title>Sequencing the genomes of 1000 actinobacteria strains.</title>
        <authorList>
            <person name="Klenk H.-P."/>
        </authorList>
    </citation>
    <scope>NUCLEOTIDE SEQUENCE [LARGE SCALE GENOMIC DNA]</scope>
    <source>
        <strain evidence="3 4">DSM 45928</strain>
    </source>
</reference>
<evidence type="ECO:0000313" key="3">
    <source>
        <dbReference type="EMBL" id="TQL76410.1"/>
    </source>
</evidence>
<dbReference type="InParanoid" id="A0A543AV06"/>
<accession>A0A543AV06</accession>
<dbReference type="AlphaFoldDB" id="A0A543AV06"/>
<dbReference type="InterPro" id="IPR035992">
    <property type="entry name" value="Ricin_B-like_lectins"/>
</dbReference>
<protein>
    <submittedName>
        <fullName evidence="3">Uncharacterized protein</fullName>
    </submittedName>
</protein>
<dbReference type="SUPFAM" id="SSF50370">
    <property type="entry name" value="Ricin B-like lectins"/>
    <property type="match status" value="1"/>
</dbReference>
<dbReference type="Proteomes" id="UP000317043">
    <property type="component" value="Unassembled WGS sequence"/>
</dbReference>
<sequence length="233" mass="24998">MSGQWRQDGPSTPDRIKTGASTTLDKMRGGKTVAVAVAAVAVVLVAALVWATMSFGGSDSAPPSEPAAESGQSTEESETVDGLFPDGNYQMVNEEGCLGLAEHGDVDRWIIAARACDAQQTYFTVTFVADDTVRIGFVVEGFTEFCLRADGPELDDDEATQEDLYYFAPYECDESDRLQEFQLTTLEADGYQVHTAAGQCVSVFLAWSFPDGRGVGTAPCAEGNLQSFQFSPL</sequence>
<dbReference type="PROSITE" id="PS50231">
    <property type="entry name" value="RICIN_B_LECTIN"/>
    <property type="match status" value="1"/>
</dbReference>
<evidence type="ECO:0000313" key="4">
    <source>
        <dbReference type="Proteomes" id="UP000317043"/>
    </source>
</evidence>
<keyword evidence="4" id="KW-1185">Reference proteome</keyword>
<organism evidence="3 4">
    <name type="scientific">Stackebrandtia endophytica</name>
    <dbReference type="NCBI Taxonomy" id="1496996"/>
    <lineage>
        <taxon>Bacteria</taxon>
        <taxon>Bacillati</taxon>
        <taxon>Actinomycetota</taxon>
        <taxon>Actinomycetes</taxon>
        <taxon>Glycomycetales</taxon>
        <taxon>Glycomycetaceae</taxon>
        <taxon>Stackebrandtia</taxon>
    </lineage>
</organism>
<dbReference type="EMBL" id="VFOW01000001">
    <property type="protein sequence ID" value="TQL76410.1"/>
    <property type="molecule type" value="Genomic_DNA"/>
</dbReference>
<gene>
    <name evidence="3" type="ORF">FB566_1939</name>
</gene>
<keyword evidence="2" id="KW-0472">Membrane</keyword>
<evidence type="ECO:0000256" key="2">
    <source>
        <dbReference type="SAM" id="Phobius"/>
    </source>
</evidence>